<keyword evidence="6" id="KW-1185">Reference proteome</keyword>
<feature type="compositionally biased region" description="Low complexity" evidence="4">
    <location>
        <begin position="215"/>
        <end position="227"/>
    </location>
</feature>
<organism evidence="5 6">
    <name type="scientific">Ambrosia artemisiifolia</name>
    <name type="common">Common ragweed</name>
    <dbReference type="NCBI Taxonomy" id="4212"/>
    <lineage>
        <taxon>Eukaryota</taxon>
        <taxon>Viridiplantae</taxon>
        <taxon>Streptophyta</taxon>
        <taxon>Embryophyta</taxon>
        <taxon>Tracheophyta</taxon>
        <taxon>Spermatophyta</taxon>
        <taxon>Magnoliopsida</taxon>
        <taxon>eudicotyledons</taxon>
        <taxon>Gunneridae</taxon>
        <taxon>Pentapetalae</taxon>
        <taxon>asterids</taxon>
        <taxon>campanulids</taxon>
        <taxon>Asterales</taxon>
        <taxon>Asteraceae</taxon>
        <taxon>Asteroideae</taxon>
        <taxon>Heliantheae alliance</taxon>
        <taxon>Heliantheae</taxon>
        <taxon>Ambrosia</taxon>
    </lineage>
</organism>
<dbReference type="GO" id="GO:0043130">
    <property type="term" value="F:ubiquitin binding"/>
    <property type="evidence" value="ECO:0007669"/>
    <property type="project" value="InterPro"/>
</dbReference>
<evidence type="ECO:0000313" key="6">
    <source>
        <dbReference type="Proteomes" id="UP001206925"/>
    </source>
</evidence>
<reference evidence="5" key="1">
    <citation type="submission" date="2022-06" db="EMBL/GenBank/DDBJ databases">
        <title>Uncovering the hologenomic basis of an extraordinary plant invasion.</title>
        <authorList>
            <person name="Bieker V.C."/>
            <person name="Martin M.D."/>
            <person name="Gilbert T."/>
            <person name="Hodgins K."/>
            <person name="Battlay P."/>
            <person name="Petersen B."/>
            <person name="Wilson J."/>
        </authorList>
    </citation>
    <scope>NUCLEOTIDE SEQUENCE</scope>
    <source>
        <strain evidence="5">AA19_3_7</strain>
        <tissue evidence="5">Leaf</tissue>
    </source>
</reference>
<feature type="region of interest" description="Disordered" evidence="4">
    <location>
        <begin position="61"/>
        <end position="252"/>
    </location>
</feature>
<evidence type="ECO:0000313" key="5">
    <source>
        <dbReference type="EMBL" id="KAI7734322.1"/>
    </source>
</evidence>
<comment type="subcellular location">
    <subcellularLocation>
        <location evidence="1">Membrane</location>
        <topology evidence="1">Peripheral membrane protein</topology>
    </subcellularLocation>
</comment>
<accession>A0AAD5GA60</accession>
<feature type="compositionally biased region" description="Pro residues" evidence="4">
    <location>
        <begin position="161"/>
        <end position="184"/>
    </location>
</feature>
<dbReference type="GO" id="GO:0016020">
    <property type="term" value="C:membrane"/>
    <property type="evidence" value="ECO:0007669"/>
    <property type="project" value="UniProtKB-SubCell"/>
</dbReference>
<name>A0AAD5GA60_AMBAR</name>
<dbReference type="AlphaFoldDB" id="A0AAD5GA60"/>
<dbReference type="InterPro" id="IPR038425">
    <property type="entry name" value="GAT_sf"/>
</dbReference>
<dbReference type="GO" id="GO:0043328">
    <property type="term" value="P:protein transport to vacuole involved in ubiquitin-dependent protein catabolic process via the multivesicular body sorting pathway"/>
    <property type="evidence" value="ECO:0007669"/>
    <property type="project" value="InterPro"/>
</dbReference>
<dbReference type="Gene3D" id="1.20.58.160">
    <property type="match status" value="1"/>
</dbReference>
<proteinExistence type="inferred from homology"/>
<evidence type="ECO:0000256" key="3">
    <source>
        <dbReference type="ARBA" id="ARBA00023136"/>
    </source>
</evidence>
<feature type="compositionally biased region" description="Polar residues" evidence="4">
    <location>
        <begin position="228"/>
        <end position="237"/>
    </location>
</feature>
<comment type="similarity">
    <text evidence="2">Belongs to the TOM1 family.</text>
</comment>
<evidence type="ECO:0000256" key="4">
    <source>
        <dbReference type="SAM" id="MobiDB-lite"/>
    </source>
</evidence>
<dbReference type="SUPFAM" id="SSF89009">
    <property type="entry name" value="GAT-like domain"/>
    <property type="match status" value="1"/>
</dbReference>
<feature type="compositionally biased region" description="Basic and acidic residues" evidence="4">
    <location>
        <begin position="241"/>
        <end position="252"/>
    </location>
</feature>
<feature type="compositionally biased region" description="Pro residues" evidence="4">
    <location>
        <begin position="128"/>
        <end position="141"/>
    </location>
</feature>
<sequence length="278" mass="30201">MTLVNSTSDEKLLGKGLALNDTLMRVLRRHDDIAKGVHPTQAVVTTATESSVAPLVNVTHEDDESDDDFGHLAHRGQNRNQNATRTESLRAAPILPPPPSSKRPISSDSGMTVDYLSGDTYTSKLSTPSPPPKPASPPPPSDDYINPTASLFAAERAYPKPSYPEPSYPEPSYPEPTYPQPKYPEPTYAEPTYAIPPPPAKHGHRQNFFDQNQTSRSSGGSASSYDSLTGQARNLSLDSKMPPKKEKPEDALFKDLVDFAKAKSSTSSSSSSYPNRSF</sequence>
<protein>
    <submittedName>
        <fullName evidence="5">Uncharacterized protein</fullName>
    </submittedName>
</protein>
<dbReference type="Proteomes" id="UP001206925">
    <property type="component" value="Unassembled WGS sequence"/>
</dbReference>
<dbReference type="PANTHER" id="PTHR45898">
    <property type="entry name" value="TOM1-LIKE PROTEIN"/>
    <property type="match status" value="1"/>
</dbReference>
<gene>
    <name evidence="5" type="ORF">M8C21_000205</name>
</gene>
<comment type="caution">
    <text evidence="5">The sequence shown here is derived from an EMBL/GenBank/DDBJ whole genome shotgun (WGS) entry which is preliminary data.</text>
</comment>
<dbReference type="InterPro" id="IPR044836">
    <property type="entry name" value="TOL_plant"/>
</dbReference>
<dbReference type="PANTHER" id="PTHR45898:SF14">
    <property type="entry name" value="TOM1-LIKE PROTEIN 4"/>
    <property type="match status" value="1"/>
</dbReference>
<dbReference type="GO" id="GO:0035091">
    <property type="term" value="F:phosphatidylinositol binding"/>
    <property type="evidence" value="ECO:0007669"/>
    <property type="project" value="InterPro"/>
</dbReference>
<dbReference type="EMBL" id="JAMZMK010009759">
    <property type="protein sequence ID" value="KAI7734322.1"/>
    <property type="molecule type" value="Genomic_DNA"/>
</dbReference>
<evidence type="ECO:0000256" key="1">
    <source>
        <dbReference type="ARBA" id="ARBA00004170"/>
    </source>
</evidence>
<keyword evidence="3" id="KW-0472">Membrane</keyword>
<evidence type="ECO:0000256" key="2">
    <source>
        <dbReference type="ARBA" id="ARBA00007708"/>
    </source>
</evidence>